<protein>
    <submittedName>
        <fullName evidence="1">Uncharacterized protein</fullName>
    </submittedName>
</protein>
<gene>
    <name evidence="1" type="ORF">NCTC11532_02847</name>
</gene>
<dbReference type="AlphaFoldDB" id="A0A378LV91"/>
<dbReference type="STRING" id="1122170.GCA_000701265_01311"/>
<evidence type="ECO:0000313" key="1">
    <source>
        <dbReference type="EMBL" id="STY31331.1"/>
    </source>
</evidence>
<name>A0A378LV91_9GAMM</name>
<dbReference type="Proteomes" id="UP000255297">
    <property type="component" value="Unassembled WGS sequence"/>
</dbReference>
<accession>A0A378LV91</accession>
<sequence>MILKVLKATNLPGLQVHGRHNLKNRTEQFLPELLATTCSRHPYPTYLPRCSRHPYPNLLTTMFAASISQSTCRDLFPASIPQPTYHDVRGIHTPIYLPRLVRGIHTHLLAAMFAASIPHLLAATCSRHPYPTYLPRLVRGIHRRVNYNTNTILLKLDFIMDLYLWDSFAIKRISKCSLDMNPTLQGIKMSPFKRVFSKKCDPIN</sequence>
<dbReference type="EMBL" id="UGPB01000001">
    <property type="protein sequence ID" value="STY31331.1"/>
    <property type="molecule type" value="Genomic_DNA"/>
</dbReference>
<reference evidence="1 2" key="1">
    <citation type="submission" date="2018-06" db="EMBL/GenBank/DDBJ databases">
        <authorList>
            <consortium name="Pathogen Informatics"/>
            <person name="Doyle S."/>
        </authorList>
    </citation>
    <scope>NUCLEOTIDE SEQUENCE [LARGE SCALE GENOMIC DNA]</scope>
    <source>
        <strain evidence="1 2">NCTC11532</strain>
    </source>
</reference>
<keyword evidence="2" id="KW-1185">Reference proteome</keyword>
<proteinExistence type="predicted"/>
<organism evidence="1 2">
    <name type="scientific">Legionella wadsworthii</name>
    <dbReference type="NCBI Taxonomy" id="28088"/>
    <lineage>
        <taxon>Bacteria</taxon>
        <taxon>Pseudomonadati</taxon>
        <taxon>Pseudomonadota</taxon>
        <taxon>Gammaproteobacteria</taxon>
        <taxon>Legionellales</taxon>
        <taxon>Legionellaceae</taxon>
        <taxon>Legionella</taxon>
    </lineage>
</organism>
<evidence type="ECO:0000313" key="2">
    <source>
        <dbReference type="Proteomes" id="UP000255297"/>
    </source>
</evidence>